<accession>A0A6C0J8P1</accession>
<name>A0A6C0J8P1_9ZZZZ</name>
<dbReference type="AlphaFoldDB" id="A0A6C0J8P1"/>
<evidence type="ECO:0000313" key="2">
    <source>
        <dbReference type="EMBL" id="QHU00388.1"/>
    </source>
</evidence>
<dbReference type="Gene3D" id="3.40.50.720">
    <property type="entry name" value="NAD(P)-binding Rossmann-like Domain"/>
    <property type="match status" value="1"/>
</dbReference>
<reference evidence="2" key="1">
    <citation type="journal article" date="2020" name="Nature">
        <title>Giant virus diversity and host interactions through global metagenomics.</title>
        <authorList>
            <person name="Schulz F."/>
            <person name="Roux S."/>
            <person name="Paez-Espino D."/>
            <person name="Jungbluth S."/>
            <person name="Walsh D.A."/>
            <person name="Denef V.J."/>
            <person name="McMahon K.D."/>
            <person name="Konstantinidis K.T."/>
            <person name="Eloe-Fadrosh E.A."/>
            <person name="Kyrpides N.C."/>
            <person name="Woyke T."/>
        </authorList>
    </citation>
    <scope>NUCLEOTIDE SEQUENCE</scope>
    <source>
        <strain evidence="2">GVMAG-M-3300025860-20</strain>
    </source>
</reference>
<evidence type="ECO:0000259" key="1">
    <source>
        <dbReference type="Pfam" id="PF01370"/>
    </source>
</evidence>
<protein>
    <recommendedName>
        <fullName evidence="1">NAD-dependent epimerase/dehydratase domain-containing protein</fullName>
    </recommendedName>
</protein>
<feature type="domain" description="NAD-dependent epimerase/dehydratase" evidence="1">
    <location>
        <begin position="8"/>
        <end position="228"/>
    </location>
</feature>
<dbReference type="Gene3D" id="3.90.25.10">
    <property type="entry name" value="UDP-galactose 4-epimerase, domain 1"/>
    <property type="match status" value="1"/>
</dbReference>
<dbReference type="Pfam" id="PF01370">
    <property type="entry name" value="Epimerase"/>
    <property type="match status" value="1"/>
</dbReference>
<dbReference type="SUPFAM" id="SSF51735">
    <property type="entry name" value="NAD(P)-binding Rossmann-fold domains"/>
    <property type="match status" value="1"/>
</dbReference>
<dbReference type="EMBL" id="MN740327">
    <property type="protein sequence ID" value="QHU00388.1"/>
    <property type="molecule type" value="Genomic_DNA"/>
</dbReference>
<dbReference type="PANTHER" id="PTHR43238">
    <property type="entry name" value="GDP-L-FUCOSE SYNTHASE"/>
    <property type="match status" value="1"/>
</dbReference>
<organism evidence="2">
    <name type="scientific">viral metagenome</name>
    <dbReference type="NCBI Taxonomy" id="1070528"/>
    <lineage>
        <taxon>unclassified sequences</taxon>
        <taxon>metagenomes</taxon>
        <taxon>organismal metagenomes</taxon>
    </lineage>
</organism>
<dbReference type="PROSITE" id="PS51257">
    <property type="entry name" value="PROKAR_LIPOPROTEIN"/>
    <property type="match status" value="1"/>
</dbReference>
<dbReference type="InterPro" id="IPR036291">
    <property type="entry name" value="NAD(P)-bd_dom_sf"/>
</dbReference>
<dbReference type="InterPro" id="IPR001509">
    <property type="entry name" value="Epimerase_deHydtase"/>
</dbReference>
<proteinExistence type="predicted"/>
<dbReference type="GO" id="GO:0050577">
    <property type="term" value="F:GDP-L-fucose synthase activity"/>
    <property type="evidence" value="ECO:0007669"/>
    <property type="project" value="TreeGrafter"/>
</dbReference>
<dbReference type="PANTHER" id="PTHR43238:SF1">
    <property type="entry name" value="GDP-L-FUCOSE SYNTHASE"/>
    <property type="match status" value="1"/>
</dbReference>
<sequence>MSDKKIKVLITGSNGMVGSCLSENIGLQNDNKYEYYYHTGRKDCDLTDHNSVDNLFKNINPDQVIHLAAAVGGLFLNQKTNAKMLTDNLSMNLNVIKACHKYNVKRGIFILSSCIFPQHPLKFPMTEDDVNYSRPHPSNEGYAYGKRMLYTLAKHYNQDYGRNYICLSPVNLYGPYDNFNPESSHVIPGLINRFHKGDFSCYGTGKPLRQFLYAPDFAKIILTILNDNDFPFEHMICSNLEVTIKEMAKCLAYTIGGDKEKESLTFNTKYADGCFKKTVSWERLQNTYPEIFNTLLSLEEGLKVTYEWFKGHI</sequence>